<keyword evidence="2" id="KW-1185">Reference proteome</keyword>
<sequence>MSTMDVGAGVAAVGLNMYGKGRLGFAWAGAGLDLDWFQLGQVGQLGLAWFQLGQVGQLSLARWGQGQAGQLGFGSFWVSGAGKAGRAAWFQLGFSWGRDRQGSSVWLGWGR</sequence>
<gene>
    <name evidence="1" type="ORF">PPACK8108_LOCUS25990</name>
</gene>
<evidence type="ECO:0000313" key="2">
    <source>
        <dbReference type="Proteomes" id="UP001153365"/>
    </source>
</evidence>
<evidence type="ECO:0000313" key="1">
    <source>
        <dbReference type="EMBL" id="CAH7690595.1"/>
    </source>
</evidence>
<comment type="caution">
    <text evidence="1">The sequence shown here is derived from an EMBL/GenBank/DDBJ whole genome shotgun (WGS) entry which is preliminary data.</text>
</comment>
<dbReference type="Proteomes" id="UP001153365">
    <property type="component" value="Unassembled WGS sequence"/>
</dbReference>
<proteinExistence type="predicted"/>
<accession>A0AAV0BSZ3</accession>
<reference evidence="1" key="1">
    <citation type="submission" date="2022-06" db="EMBL/GenBank/DDBJ databases">
        <authorList>
            <consortium name="SYNGENTA / RWTH Aachen University"/>
        </authorList>
    </citation>
    <scope>NUCLEOTIDE SEQUENCE</scope>
</reference>
<protein>
    <submittedName>
        <fullName evidence="1">Uncharacterized protein</fullName>
    </submittedName>
</protein>
<organism evidence="1 2">
    <name type="scientific">Phakopsora pachyrhizi</name>
    <name type="common">Asian soybean rust disease fungus</name>
    <dbReference type="NCBI Taxonomy" id="170000"/>
    <lineage>
        <taxon>Eukaryota</taxon>
        <taxon>Fungi</taxon>
        <taxon>Dikarya</taxon>
        <taxon>Basidiomycota</taxon>
        <taxon>Pucciniomycotina</taxon>
        <taxon>Pucciniomycetes</taxon>
        <taxon>Pucciniales</taxon>
        <taxon>Phakopsoraceae</taxon>
        <taxon>Phakopsora</taxon>
    </lineage>
</organism>
<dbReference type="AlphaFoldDB" id="A0AAV0BSZ3"/>
<name>A0AAV0BSZ3_PHAPC</name>
<dbReference type="EMBL" id="CALTRL010006344">
    <property type="protein sequence ID" value="CAH7690595.1"/>
    <property type="molecule type" value="Genomic_DNA"/>
</dbReference>